<dbReference type="Proteomes" id="UP000182034">
    <property type="component" value="Unassembled WGS sequence"/>
</dbReference>
<evidence type="ECO:0000313" key="3">
    <source>
        <dbReference type="Proteomes" id="UP000182034"/>
    </source>
</evidence>
<dbReference type="EMBL" id="FPKW01000009">
    <property type="protein sequence ID" value="SFZ95300.1"/>
    <property type="molecule type" value="Genomic_DNA"/>
</dbReference>
<accession>A0A1K2IS65</accession>
<gene>
    <name evidence="2" type="ORF">SAMN05216324_10951</name>
</gene>
<evidence type="ECO:0000256" key="1">
    <source>
        <dbReference type="SAM" id="Coils"/>
    </source>
</evidence>
<protein>
    <submittedName>
        <fullName evidence="2">Uncharacterized protein</fullName>
    </submittedName>
</protein>
<organism evidence="2 3">
    <name type="scientific">Chryseobacterium limigenitum</name>
    <dbReference type="NCBI Taxonomy" id="1612149"/>
    <lineage>
        <taxon>Bacteria</taxon>
        <taxon>Pseudomonadati</taxon>
        <taxon>Bacteroidota</taxon>
        <taxon>Flavobacteriia</taxon>
        <taxon>Flavobacteriales</taxon>
        <taxon>Weeksellaceae</taxon>
        <taxon>Chryseobacterium group</taxon>
        <taxon>Chryseobacterium</taxon>
    </lineage>
</organism>
<feature type="coiled-coil region" evidence="1">
    <location>
        <begin position="86"/>
        <end position="113"/>
    </location>
</feature>
<dbReference type="AlphaFoldDB" id="A0A1K2IS65"/>
<evidence type="ECO:0000313" key="2">
    <source>
        <dbReference type="EMBL" id="SFZ95300.1"/>
    </source>
</evidence>
<name>A0A1K2IS65_9FLAO</name>
<keyword evidence="3" id="KW-1185">Reference proteome</keyword>
<dbReference type="RefSeq" id="WP_072410496.1">
    <property type="nucleotide sequence ID" value="NZ_FPKW01000009.1"/>
</dbReference>
<sequence>MNEKQLSFDAEMLISYVSEYLRHCFKVNKKSYEIYREYQLRDFDINMKKINEKRRILQNQYNHTSSLMENYARNFNRQNNPDELQKKVYHGDIQKYQDQLDYLEQELAKVSINHRNAVLELDAFVH</sequence>
<proteinExistence type="predicted"/>
<dbReference type="OrthoDB" id="9964306at2"/>
<reference evidence="3" key="1">
    <citation type="submission" date="2016-10" db="EMBL/GenBank/DDBJ databases">
        <authorList>
            <person name="Varghese N."/>
            <person name="Submissions S."/>
        </authorList>
    </citation>
    <scope>NUCLEOTIDE SEQUENCE [LARGE SCALE GENOMIC DNA]</scope>
    <source>
        <strain evidence="3">SUR2</strain>
    </source>
</reference>
<keyword evidence="1" id="KW-0175">Coiled coil</keyword>